<dbReference type="AlphaFoldDB" id="A0A0K2UIJ1"/>
<accession>A0A0K2UIJ1</accession>
<dbReference type="EMBL" id="HACA01020484">
    <property type="protein sequence ID" value="CDW37845.1"/>
    <property type="molecule type" value="Transcribed_RNA"/>
</dbReference>
<protein>
    <submittedName>
        <fullName evidence="1">Uncharacterized protein</fullName>
    </submittedName>
</protein>
<proteinExistence type="predicted"/>
<evidence type="ECO:0000313" key="1">
    <source>
        <dbReference type="EMBL" id="CDW37845.1"/>
    </source>
</evidence>
<reference evidence="1" key="1">
    <citation type="submission" date="2014-05" db="EMBL/GenBank/DDBJ databases">
        <authorList>
            <person name="Chronopoulou M."/>
        </authorList>
    </citation>
    <scope>NUCLEOTIDE SEQUENCE</scope>
    <source>
        <tissue evidence="1">Whole organism</tissue>
    </source>
</reference>
<sequence length="63" mass="7312">MLSLIVAVTNVYFNNIERGLNIFMLLTVFDGSMTIGKKHFLAENNWLKDNLLNLHLVEEIIYN</sequence>
<name>A0A0K2UIJ1_LEPSM</name>
<organism evidence="1">
    <name type="scientific">Lepeophtheirus salmonis</name>
    <name type="common">Salmon louse</name>
    <name type="synonym">Caligus salmonis</name>
    <dbReference type="NCBI Taxonomy" id="72036"/>
    <lineage>
        <taxon>Eukaryota</taxon>
        <taxon>Metazoa</taxon>
        <taxon>Ecdysozoa</taxon>
        <taxon>Arthropoda</taxon>
        <taxon>Crustacea</taxon>
        <taxon>Multicrustacea</taxon>
        <taxon>Hexanauplia</taxon>
        <taxon>Copepoda</taxon>
        <taxon>Siphonostomatoida</taxon>
        <taxon>Caligidae</taxon>
        <taxon>Lepeophtheirus</taxon>
    </lineage>
</organism>